<dbReference type="Pfam" id="PF00903">
    <property type="entry name" value="Glyoxalase"/>
    <property type="match status" value="1"/>
</dbReference>
<gene>
    <name evidence="2" type="ORF">H8B09_26525</name>
</gene>
<dbReference type="RefSeq" id="WP_224754036.1">
    <property type="nucleotide sequence ID" value="NZ_JACXZA010000008.1"/>
</dbReference>
<dbReference type="Proteomes" id="UP000609346">
    <property type="component" value="Unassembled WGS sequence"/>
</dbReference>
<dbReference type="PROSITE" id="PS51819">
    <property type="entry name" value="VOC"/>
    <property type="match status" value="1"/>
</dbReference>
<comment type="caution">
    <text evidence="2">The sequence shown here is derived from an EMBL/GenBank/DDBJ whole genome shotgun (WGS) entry which is preliminary data.</text>
</comment>
<reference evidence="2 3" key="1">
    <citation type="submission" date="2020-09" db="EMBL/GenBank/DDBJ databases">
        <title>Paenibacillus sp. strain PR3 16S rRNA gene Genome sequencing and assembly.</title>
        <authorList>
            <person name="Kim J."/>
        </authorList>
    </citation>
    <scope>NUCLEOTIDE SEQUENCE [LARGE SCALE GENOMIC DNA]</scope>
    <source>
        <strain evidence="2 3">PR3</strain>
    </source>
</reference>
<dbReference type="SUPFAM" id="SSF54593">
    <property type="entry name" value="Glyoxalase/Bleomycin resistance protein/Dihydroxybiphenyl dioxygenase"/>
    <property type="match status" value="1"/>
</dbReference>
<dbReference type="EMBL" id="JACXZA010000008">
    <property type="protein sequence ID" value="MBD3922339.1"/>
    <property type="molecule type" value="Genomic_DNA"/>
</dbReference>
<keyword evidence="3" id="KW-1185">Reference proteome</keyword>
<dbReference type="InterPro" id="IPR004360">
    <property type="entry name" value="Glyas_Fos-R_dOase_dom"/>
</dbReference>
<evidence type="ECO:0000313" key="2">
    <source>
        <dbReference type="EMBL" id="MBD3922339.1"/>
    </source>
</evidence>
<evidence type="ECO:0000313" key="3">
    <source>
        <dbReference type="Proteomes" id="UP000609346"/>
    </source>
</evidence>
<evidence type="ECO:0000259" key="1">
    <source>
        <dbReference type="PROSITE" id="PS51819"/>
    </source>
</evidence>
<proteinExistence type="predicted"/>
<dbReference type="InterPro" id="IPR037523">
    <property type="entry name" value="VOC_core"/>
</dbReference>
<dbReference type="CDD" id="cd06587">
    <property type="entry name" value="VOC"/>
    <property type="match status" value="1"/>
</dbReference>
<accession>A0ABR8N7B2</accession>
<organism evidence="2 3">
    <name type="scientific">Paenibacillus terricola</name>
    <dbReference type="NCBI Taxonomy" id="2763503"/>
    <lineage>
        <taxon>Bacteria</taxon>
        <taxon>Bacillati</taxon>
        <taxon>Bacillota</taxon>
        <taxon>Bacilli</taxon>
        <taxon>Bacillales</taxon>
        <taxon>Paenibacillaceae</taxon>
        <taxon>Paenibacillus</taxon>
    </lineage>
</organism>
<name>A0ABR8N7B2_9BACL</name>
<sequence length="140" mass="16581">MLKRIKMIINYWKWSCSILIKSSYLDIMTLDFERSIKWYQDNLDCTVSVNNGIDFAMLEFSGNPMFIYKLEQINRNYLPNGEPFYDAGFIVDIDDLDKLHQKLKNNGNEVTDLEIEEEDGKPWAFYVNDPDGNRICFWRG</sequence>
<feature type="domain" description="VOC" evidence="1">
    <location>
        <begin position="21"/>
        <end position="140"/>
    </location>
</feature>
<protein>
    <submittedName>
        <fullName evidence="2">VOC family protein</fullName>
    </submittedName>
</protein>
<dbReference type="InterPro" id="IPR029068">
    <property type="entry name" value="Glyas_Bleomycin-R_OHBP_Dase"/>
</dbReference>
<dbReference type="Gene3D" id="3.10.180.10">
    <property type="entry name" value="2,3-Dihydroxybiphenyl 1,2-Dioxygenase, domain 1"/>
    <property type="match status" value="1"/>
</dbReference>